<evidence type="ECO:0000256" key="7">
    <source>
        <dbReference type="SAM" id="SignalP"/>
    </source>
</evidence>
<evidence type="ECO:0000313" key="9">
    <source>
        <dbReference type="EMBL" id="PZC74800.1"/>
    </source>
</evidence>
<keyword evidence="5 6" id="KW-0326">Glycosidase</keyword>
<dbReference type="PROSITE" id="PS51910">
    <property type="entry name" value="GH18_2"/>
    <property type="match status" value="1"/>
</dbReference>
<dbReference type="AlphaFoldDB" id="A0A2W1BQ03"/>
<keyword evidence="3" id="KW-1015">Disulfide bond</keyword>
<name>A0A2W1BQ03_HELAM</name>
<dbReference type="GO" id="GO:0004568">
    <property type="term" value="F:chitinase activity"/>
    <property type="evidence" value="ECO:0007669"/>
    <property type="project" value="TreeGrafter"/>
</dbReference>
<evidence type="ECO:0000256" key="6">
    <source>
        <dbReference type="RuleBase" id="RU000489"/>
    </source>
</evidence>
<dbReference type="SUPFAM" id="SSF54556">
    <property type="entry name" value="Chitinase insertion domain"/>
    <property type="match status" value="1"/>
</dbReference>
<proteinExistence type="predicted"/>
<feature type="signal peptide" evidence="7">
    <location>
        <begin position="1"/>
        <end position="20"/>
    </location>
</feature>
<dbReference type="Pfam" id="PF00704">
    <property type="entry name" value="Glyco_hydro_18"/>
    <property type="match status" value="2"/>
</dbReference>
<organism evidence="9 10">
    <name type="scientific">Helicoverpa armigera</name>
    <name type="common">Cotton bollworm</name>
    <name type="synonym">Heliothis armigera</name>
    <dbReference type="NCBI Taxonomy" id="29058"/>
    <lineage>
        <taxon>Eukaryota</taxon>
        <taxon>Metazoa</taxon>
        <taxon>Ecdysozoa</taxon>
        <taxon>Arthropoda</taxon>
        <taxon>Hexapoda</taxon>
        <taxon>Insecta</taxon>
        <taxon>Pterygota</taxon>
        <taxon>Neoptera</taxon>
        <taxon>Endopterygota</taxon>
        <taxon>Lepidoptera</taxon>
        <taxon>Glossata</taxon>
        <taxon>Ditrysia</taxon>
        <taxon>Noctuoidea</taxon>
        <taxon>Noctuidae</taxon>
        <taxon>Heliothinae</taxon>
        <taxon>Helicoverpa</taxon>
    </lineage>
</organism>
<dbReference type="EMBL" id="KZ150026">
    <property type="protein sequence ID" value="PZC74800.1"/>
    <property type="molecule type" value="Genomic_DNA"/>
</dbReference>
<evidence type="ECO:0000259" key="8">
    <source>
        <dbReference type="PROSITE" id="PS51910"/>
    </source>
</evidence>
<evidence type="ECO:0000256" key="5">
    <source>
        <dbReference type="ARBA" id="ARBA00023295"/>
    </source>
</evidence>
<evidence type="ECO:0000256" key="2">
    <source>
        <dbReference type="ARBA" id="ARBA00022801"/>
    </source>
</evidence>
<protein>
    <recommendedName>
        <fullName evidence="8">GH18 domain-containing protein</fullName>
    </recommendedName>
</protein>
<dbReference type="Gene3D" id="3.10.50.10">
    <property type="match status" value="1"/>
</dbReference>
<dbReference type="SMART" id="SM00636">
    <property type="entry name" value="Glyco_18"/>
    <property type="match status" value="2"/>
</dbReference>
<accession>A0A2W1BQ03</accession>
<dbReference type="InterPro" id="IPR029070">
    <property type="entry name" value="Chitinase_insertion_sf"/>
</dbReference>
<dbReference type="OrthoDB" id="73875at2759"/>
<dbReference type="InterPro" id="IPR001223">
    <property type="entry name" value="Glyco_hydro18_cat"/>
</dbReference>
<dbReference type="PROSITE" id="PS01095">
    <property type="entry name" value="GH18_1"/>
    <property type="match status" value="2"/>
</dbReference>
<gene>
    <name evidence="9" type="primary">HaOG207143</name>
    <name evidence="9" type="ORF">B5X24_HaOG207143</name>
</gene>
<feature type="domain" description="GH18" evidence="8">
    <location>
        <begin position="22"/>
        <end position="602"/>
    </location>
</feature>
<sequence length="685" mass="75287">MLAVNVCVLIVLALSHIVASENAVVCYYGTWATYRTGLGKYDVTDINPNLCTHLIYAFVGIDSEGNIISLDPYLDLPDDYGRDNFGKFNALKQQNPSLKTLVAVGGWNEGSAKYSVMAANSTLRQNFIDSALKMITTHGFDGLDIDWEYPNRRDTVYGEADIENFTTLLKEIREVFDKKGLMLTAAVSSVRASASQSYDVKAISEYLDIVNIMTYDMYGAWDSVTGHNAPLHKGEGDEDAVAEDLYTVDQALYYWISEGRKKTELEERARTGLRKYDVTDINPNLCTHLVYAFVGIDSEGNIISLDPYLDLPNDYGRDNFGKFNALKQQNPSLKTLVAVGGWNEGSAKYSVMAANSRLRQNFIDSALKMITTHGFDGLDIDWEYPNRRDTVHGKADIENFTTLLKEIREVFDKKGLLLTAAVSSVRASASQSYNVKAISEYLDIVNVMAYDMHGVWDSVTGHNAPLHKGEGCPPEKIAVGIPFYGRTFTLTNAHETGVRAPASGAGIGQDGCVGYNEFCNILQTEEWTQSFDSLAKVPYAFKDTNWVSYDDVNSITAKVEFAKSLGITKIMIWSIETDDFHNVCGNGANPLLTAINTALGIQSDDTTTTTTESVTTIASSNTESSTTVASSTTKSTIIKSSKESTVAPSTACSEEGYIGKPGDCRSFLYCLKDLEDVINQIKLVC</sequence>
<keyword evidence="10" id="KW-1185">Reference proteome</keyword>
<dbReference type="PANTHER" id="PTHR11177:SF360">
    <property type="entry name" value="CHITINASE 4-RELATED"/>
    <property type="match status" value="1"/>
</dbReference>
<dbReference type="FunFam" id="3.10.50.10:FF:000003">
    <property type="entry name" value="Class V chitinase CHIT5b"/>
    <property type="match status" value="1"/>
</dbReference>
<reference evidence="9 10" key="1">
    <citation type="journal article" date="2017" name="BMC Biol.">
        <title>Genomic innovations, transcriptional plasticity and gene loss underlying the evolution and divergence of two highly polyphagous and invasive Helicoverpa pest species.</title>
        <authorList>
            <person name="Pearce S.L."/>
            <person name="Clarke D.F."/>
            <person name="East P.D."/>
            <person name="Elfekih S."/>
            <person name="Gordon K.H."/>
            <person name="Jermiin L.S."/>
            <person name="McGaughran A."/>
            <person name="Oakeshott J.G."/>
            <person name="Papanikolaou A."/>
            <person name="Perera O.P."/>
            <person name="Rane R.V."/>
            <person name="Richards S."/>
            <person name="Tay W.T."/>
            <person name="Walsh T.K."/>
            <person name="Anderson A."/>
            <person name="Anderson C.J."/>
            <person name="Asgari S."/>
            <person name="Board P.G."/>
            <person name="Bretschneider A."/>
            <person name="Campbell P.M."/>
            <person name="Chertemps T."/>
            <person name="Christeller J.T."/>
            <person name="Coppin C.W."/>
            <person name="Downes S.J."/>
            <person name="Duan G."/>
            <person name="Farnsworth C.A."/>
            <person name="Good R.T."/>
            <person name="Han L.B."/>
            <person name="Han Y.C."/>
            <person name="Hatje K."/>
            <person name="Horne I."/>
            <person name="Huang Y.P."/>
            <person name="Hughes D.S."/>
            <person name="Jacquin-Joly E."/>
            <person name="James W."/>
            <person name="Jhangiani S."/>
            <person name="Kollmar M."/>
            <person name="Kuwar S.S."/>
            <person name="Li S."/>
            <person name="Liu N.Y."/>
            <person name="Maibeche M.T."/>
            <person name="Miller J.R."/>
            <person name="Montagne N."/>
            <person name="Perry T."/>
            <person name="Qu J."/>
            <person name="Song S.V."/>
            <person name="Sutton G.G."/>
            <person name="Vogel H."/>
            <person name="Walenz B.P."/>
            <person name="Xu W."/>
            <person name="Zhang H.J."/>
            <person name="Zou Z."/>
            <person name="Batterham P."/>
            <person name="Edwards O.R."/>
            <person name="Feyereisen R."/>
            <person name="Gibbs R.A."/>
            <person name="Heckel D.G."/>
            <person name="McGrath A."/>
            <person name="Robin C."/>
            <person name="Scherer S.E."/>
            <person name="Worley K.C."/>
            <person name="Wu Y.D."/>
        </authorList>
    </citation>
    <scope>NUCLEOTIDE SEQUENCE [LARGE SCALE GENOMIC DNA]</scope>
    <source>
        <strain evidence="9">Harm_GR_Male_#8</strain>
        <tissue evidence="9">Whole organism</tissue>
    </source>
</reference>
<dbReference type="GO" id="GO:0008061">
    <property type="term" value="F:chitin binding"/>
    <property type="evidence" value="ECO:0007669"/>
    <property type="project" value="InterPro"/>
</dbReference>
<dbReference type="InterPro" id="IPR017853">
    <property type="entry name" value="GH"/>
</dbReference>
<dbReference type="InterPro" id="IPR011583">
    <property type="entry name" value="Chitinase_II/V-like_cat"/>
</dbReference>
<dbReference type="SUPFAM" id="SSF51445">
    <property type="entry name" value="(Trans)glycosidases"/>
    <property type="match status" value="2"/>
</dbReference>
<evidence type="ECO:0000256" key="4">
    <source>
        <dbReference type="ARBA" id="ARBA00023180"/>
    </source>
</evidence>
<dbReference type="Gene3D" id="3.20.20.80">
    <property type="entry name" value="Glycosidases"/>
    <property type="match status" value="2"/>
</dbReference>
<evidence type="ECO:0000256" key="3">
    <source>
        <dbReference type="ARBA" id="ARBA00023157"/>
    </source>
</evidence>
<dbReference type="InterPro" id="IPR001579">
    <property type="entry name" value="Glyco_hydro_18_chit_AS"/>
</dbReference>
<keyword evidence="2 6" id="KW-0378">Hydrolase</keyword>
<dbReference type="GO" id="GO:0005975">
    <property type="term" value="P:carbohydrate metabolic process"/>
    <property type="evidence" value="ECO:0007669"/>
    <property type="project" value="InterPro"/>
</dbReference>
<dbReference type="GO" id="GO:0005576">
    <property type="term" value="C:extracellular region"/>
    <property type="evidence" value="ECO:0007669"/>
    <property type="project" value="TreeGrafter"/>
</dbReference>
<keyword evidence="4" id="KW-0325">Glycoprotein</keyword>
<dbReference type="FunFam" id="3.20.20.80:FF:000007">
    <property type="entry name" value="Acidic mammalian chitinase"/>
    <property type="match status" value="2"/>
</dbReference>
<keyword evidence="1 7" id="KW-0732">Signal</keyword>
<dbReference type="PANTHER" id="PTHR11177">
    <property type="entry name" value="CHITINASE"/>
    <property type="match status" value="1"/>
</dbReference>
<evidence type="ECO:0000313" key="10">
    <source>
        <dbReference type="Proteomes" id="UP000249218"/>
    </source>
</evidence>
<dbReference type="Proteomes" id="UP000249218">
    <property type="component" value="Unassembled WGS sequence"/>
</dbReference>
<dbReference type="GO" id="GO:0006032">
    <property type="term" value="P:chitin catabolic process"/>
    <property type="evidence" value="ECO:0007669"/>
    <property type="project" value="TreeGrafter"/>
</dbReference>
<evidence type="ECO:0000256" key="1">
    <source>
        <dbReference type="ARBA" id="ARBA00022729"/>
    </source>
</evidence>
<feature type="chain" id="PRO_5016019177" description="GH18 domain-containing protein" evidence="7">
    <location>
        <begin position="21"/>
        <end position="685"/>
    </location>
</feature>
<dbReference type="InterPro" id="IPR050314">
    <property type="entry name" value="Glycosyl_Hydrlase_18"/>
</dbReference>